<protein>
    <submittedName>
        <fullName evidence="2">Uncharacterized protein</fullName>
    </submittedName>
</protein>
<dbReference type="AlphaFoldDB" id="A0A834FPI5"/>
<accession>A0A834FPI5</accession>
<proteinExistence type="predicted"/>
<dbReference type="Proteomes" id="UP000646548">
    <property type="component" value="Unassembled WGS sequence"/>
</dbReference>
<evidence type="ECO:0000313" key="3">
    <source>
        <dbReference type="Proteomes" id="UP000646548"/>
    </source>
</evidence>
<evidence type="ECO:0000313" key="2">
    <source>
        <dbReference type="EMBL" id="KAF6737941.1"/>
    </source>
</evidence>
<evidence type="ECO:0000256" key="1">
    <source>
        <dbReference type="SAM" id="MobiDB-lite"/>
    </source>
</evidence>
<reference evidence="2" key="1">
    <citation type="journal article" name="BMC Genomics">
        <title>Long-read sequencing and de novo genome assembly of marine medaka (Oryzias melastigma).</title>
        <authorList>
            <person name="Liang P."/>
            <person name="Saqib H.S.A."/>
            <person name="Ni X."/>
            <person name="Shen Y."/>
        </authorList>
    </citation>
    <scope>NUCLEOTIDE SEQUENCE</scope>
    <source>
        <strain evidence="2">Bigg-433</strain>
    </source>
</reference>
<comment type="caution">
    <text evidence="2">The sequence shown here is derived from an EMBL/GenBank/DDBJ whole genome shotgun (WGS) entry which is preliminary data.</text>
</comment>
<dbReference type="EMBL" id="WKFB01000044">
    <property type="protein sequence ID" value="KAF6737941.1"/>
    <property type="molecule type" value="Genomic_DNA"/>
</dbReference>
<organism evidence="2 3">
    <name type="scientific">Oryzias melastigma</name>
    <name type="common">Marine medaka</name>
    <dbReference type="NCBI Taxonomy" id="30732"/>
    <lineage>
        <taxon>Eukaryota</taxon>
        <taxon>Metazoa</taxon>
        <taxon>Chordata</taxon>
        <taxon>Craniata</taxon>
        <taxon>Vertebrata</taxon>
        <taxon>Euteleostomi</taxon>
        <taxon>Actinopterygii</taxon>
        <taxon>Neopterygii</taxon>
        <taxon>Teleostei</taxon>
        <taxon>Neoteleostei</taxon>
        <taxon>Acanthomorphata</taxon>
        <taxon>Ovalentaria</taxon>
        <taxon>Atherinomorphae</taxon>
        <taxon>Beloniformes</taxon>
        <taxon>Adrianichthyidae</taxon>
        <taxon>Oryziinae</taxon>
        <taxon>Oryzias</taxon>
    </lineage>
</organism>
<feature type="region of interest" description="Disordered" evidence="1">
    <location>
        <begin position="62"/>
        <end position="81"/>
    </location>
</feature>
<sequence>MQASTPVCCSSHFATRLRRLTHRFDLRTGQARAWCLEADSDTVRTTVSRRLMCHIQRATMDASHHQSGTMQETESIHKSRTKCRRSRKAGCRWCKTCKKEKKVK</sequence>
<name>A0A834FPI5_ORYME</name>
<gene>
    <name evidence="2" type="ORF">FQA47_023673</name>
</gene>